<dbReference type="Gene3D" id="3.40.640.10">
    <property type="entry name" value="Type I PLP-dependent aspartate aminotransferase-like (Major domain)"/>
    <property type="match status" value="1"/>
</dbReference>
<evidence type="ECO:0000256" key="10">
    <source>
        <dbReference type="ARBA" id="ARBA00023299"/>
    </source>
</evidence>
<dbReference type="PANTHER" id="PTHR21152">
    <property type="entry name" value="AMINOTRANSFERASE CLASS V"/>
    <property type="match status" value="1"/>
</dbReference>
<comment type="subcellular location">
    <subcellularLocation>
        <location evidence="13">Cytoplasm</location>
    </subcellularLocation>
</comment>
<keyword evidence="7 13" id="KW-0808">Transferase</keyword>
<sequence>MAEIEIPAALKPADGRFGSGPSKVRPEALTALADTGTSLLGTSHRQAPVKNLVGRVREGVRALFSLPEDHQVVLGNGGSTAFWDIATAGLIRQKSQHLSFGEFSSKFAAAAKAAPWLDDPTVIKSEPGTHPEPTAEAGVDVYAFTQNETSTGVATPIRRVAGADDGALVLVDATSAAGGLPVEITETDVYYFAPQKSFASDGGLWIGVFSPAALDRAARIAASDRHIPAFFSLPTAIDNSAKNQTYNTPAVATLFLLADQLDWINGQGGLDWAAARTADSASRLYTWADKSSYATPFVTDPAQRSNVVGTIDFSDAVDASAVAKVLRANGIVDTEPYRKLGRNQLRVAMYPAVTPDDVEALTACIDHVIERL</sequence>
<evidence type="ECO:0000256" key="5">
    <source>
        <dbReference type="ARBA" id="ARBA00022576"/>
    </source>
</evidence>
<dbReference type="GO" id="GO:0004760">
    <property type="term" value="F:L-serine-pyruvate transaminase activity"/>
    <property type="evidence" value="ECO:0007669"/>
    <property type="project" value="TreeGrafter"/>
</dbReference>
<keyword evidence="10 13" id="KW-0718">Serine biosynthesis</keyword>
<dbReference type="InterPro" id="IPR000192">
    <property type="entry name" value="Aminotrans_V_dom"/>
</dbReference>
<dbReference type="InterPro" id="IPR015424">
    <property type="entry name" value="PyrdxlP-dep_Trfase"/>
</dbReference>
<keyword evidence="9 13" id="KW-0664">Pyridoxine biosynthesis</keyword>
<comment type="function">
    <text evidence="1 13">Catalyzes the reversible conversion of 3-phosphohydroxypyruvate to phosphoserine and of 3-hydroxy-2-oxo-4-phosphonooxybutanoate to phosphohydroxythreonine.</text>
</comment>
<feature type="binding site" evidence="13">
    <location>
        <position position="149"/>
    </location>
    <ligand>
        <name>pyridoxal 5'-phosphate</name>
        <dbReference type="ChEBI" id="CHEBI:597326"/>
    </ligand>
</feature>
<dbReference type="SUPFAM" id="SSF53383">
    <property type="entry name" value="PLP-dependent transferases"/>
    <property type="match status" value="1"/>
</dbReference>
<dbReference type="UniPathway" id="UPA00244">
    <property type="reaction ID" value="UER00311"/>
</dbReference>
<dbReference type="InterPro" id="IPR015422">
    <property type="entry name" value="PyrdxlP-dep_Trfase_small"/>
</dbReference>
<accession>A0A0T6LVF3</accession>
<dbReference type="InterPro" id="IPR015421">
    <property type="entry name" value="PyrdxlP-dep_Trfase_major"/>
</dbReference>
<keyword evidence="5 13" id="KW-0032">Aminotransferase</keyword>
<dbReference type="OrthoDB" id="975012at2"/>
<evidence type="ECO:0000256" key="7">
    <source>
        <dbReference type="ARBA" id="ARBA00022679"/>
    </source>
</evidence>
<dbReference type="GO" id="GO:0008615">
    <property type="term" value="P:pyridoxine biosynthetic process"/>
    <property type="evidence" value="ECO:0007669"/>
    <property type="project" value="UniProtKB-UniRule"/>
</dbReference>
<feature type="binding site" evidence="13">
    <location>
        <position position="172"/>
    </location>
    <ligand>
        <name>pyridoxal 5'-phosphate</name>
        <dbReference type="ChEBI" id="CHEBI:597326"/>
    </ligand>
</feature>
<comment type="caution">
    <text evidence="15">The sequence shown here is derived from an EMBL/GenBank/DDBJ whole genome shotgun (WGS) entry which is preliminary data.</text>
</comment>
<evidence type="ECO:0000256" key="13">
    <source>
        <dbReference type="HAMAP-Rule" id="MF_00160"/>
    </source>
</evidence>
<keyword evidence="4 13" id="KW-0963">Cytoplasm</keyword>
<dbReference type="GO" id="GO:0005737">
    <property type="term" value="C:cytoplasm"/>
    <property type="evidence" value="ECO:0007669"/>
    <property type="project" value="UniProtKB-SubCell"/>
</dbReference>
<dbReference type="Proteomes" id="UP000050867">
    <property type="component" value="Unassembled WGS sequence"/>
</dbReference>
<evidence type="ECO:0000256" key="4">
    <source>
        <dbReference type="ARBA" id="ARBA00022490"/>
    </source>
</evidence>
<dbReference type="GO" id="GO:0006564">
    <property type="term" value="P:L-serine biosynthetic process"/>
    <property type="evidence" value="ECO:0007669"/>
    <property type="project" value="UniProtKB-UniRule"/>
</dbReference>
<keyword evidence="8 13" id="KW-0663">Pyridoxal phosphate</keyword>
<dbReference type="Pfam" id="PF00266">
    <property type="entry name" value="Aminotran_5"/>
    <property type="match status" value="1"/>
</dbReference>
<evidence type="ECO:0000313" key="15">
    <source>
        <dbReference type="EMBL" id="KRV50053.1"/>
    </source>
</evidence>
<dbReference type="FunFam" id="3.40.640.10:FF:000057">
    <property type="entry name" value="Phosphoserine aminotransferase"/>
    <property type="match status" value="1"/>
</dbReference>
<dbReference type="InterPro" id="IPR022278">
    <property type="entry name" value="Pser_aminoTfrase"/>
</dbReference>
<evidence type="ECO:0000256" key="9">
    <source>
        <dbReference type="ARBA" id="ARBA00023096"/>
    </source>
</evidence>
<evidence type="ECO:0000259" key="14">
    <source>
        <dbReference type="Pfam" id="PF00266"/>
    </source>
</evidence>
<dbReference type="GO" id="GO:0030170">
    <property type="term" value="F:pyridoxal phosphate binding"/>
    <property type="evidence" value="ECO:0007669"/>
    <property type="project" value="UniProtKB-UniRule"/>
</dbReference>
<evidence type="ECO:0000256" key="6">
    <source>
        <dbReference type="ARBA" id="ARBA00022605"/>
    </source>
</evidence>
<dbReference type="InterPro" id="IPR006272">
    <property type="entry name" value="Pser_aminoTfrase_mycobac"/>
</dbReference>
<comment type="caution">
    <text evidence="13">Lacks conserved residue(s) required for the propagation of feature annotation.</text>
</comment>
<dbReference type="RefSeq" id="WP_018384570.1">
    <property type="nucleotide sequence ID" value="NZ_LLZU01000007.1"/>
</dbReference>
<dbReference type="GO" id="GO:0004648">
    <property type="term" value="F:O-phospho-L-serine:2-oxoglutarate aminotransferase activity"/>
    <property type="evidence" value="ECO:0007669"/>
    <property type="project" value="UniProtKB-UniRule"/>
</dbReference>
<feature type="modified residue" description="N6-(pyridoxal phosphate)lysine" evidence="13">
    <location>
        <position position="196"/>
    </location>
</feature>
<protein>
    <recommendedName>
        <fullName evidence="13">Phosphoserine aminotransferase</fullName>
        <ecNumber evidence="13">2.6.1.52</ecNumber>
    </recommendedName>
    <alternativeName>
        <fullName evidence="13">Phosphohydroxythreonine aminotransferase</fullName>
        <shortName evidence="13">PSAT</shortName>
    </alternativeName>
</protein>
<name>A0A0T6LVF3_WENVI</name>
<reference evidence="15 16" key="1">
    <citation type="submission" date="2015-10" db="EMBL/GenBank/DDBJ databases">
        <title>Draft genome sequence of pyrrolomycin-producing Streptomyces vitaminophilus.</title>
        <authorList>
            <person name="Graham D.E."/>
            <person name="Mahan K.M."/>
            <person name="Klingeman D.M."/>
            <person name="Hettich R.L."/>
            <person name="Parry R.J."/>
        </authorList>
    </citation>
    <scope>NUCLEOTIDE SEQUENCE [LARGE SCALE GENOMIC DNA]</scope>
    <source>
        <strain evidence="15 16">ATCC 31673</strain>
    </source>
</reference>
<evidence type="ECO:0000256" key="1">
    <source>
        <dbReference type="ARBA" id="ARBA00003483"/>
    </source>
</evidence>
<dbReference type="HAMAP" id="MF_00160">
    <property type="entry name" value="SerC_aminotrans_5"/>
    <property type="match status" value="1"/>
</dbReference>
<dbReference type="UniPathway" id="UPA00135">
    <property type="reaction ID" value="UER00197"/>
</dbReference>
<gene>
    <name evidence="13" type="primary">serC</name>
    <name evidence="15" type="ORF">AQ490_17695</name>
</gene>
<feature type="domain" description="Aminotransferase class V" evidence="14">
    <location>
        <begin position="22"/>
        <end position="332"/>
    </location>
</feature>
<keyword evidence="6 13" id="KW-0028">Amino-acid biosynthesis</keyword>
<dbReference type="GO" id="GO:0019265">
    <property type="term" value="P:glycine biosynthetic process, by transamination of glyoxylate"/>
    <property type="evidence" value="ECO:0007669"/>
    <property type="project" value="TreeGrafter"/>
</dbReference>
<feature type="binding site" evidence="13">
    <location>
        <position position="45"/>
    </location>
    <ligand>
        <name>L-glutamate</name>
        <dbReference type="ChEBI" id="CHEBI:29985"/>
    </ligand>
</feature>
<proteinExistence type="inferred from homology"/>
<dbReference type="PANTHER" id="PTHR21152:SF40">
    <property type="entry name" value="ALANINE--GLYOXYLATE AMINOTRANSFERASE"/>
    <property type="match status" value="1"/>
</dbReference>
<comment type="pathway">
    <text evidence="13">Cofactor biosynthesis; pyridoxine 5'-phosphate biosynthesis; pyridoxine 5'-phosphate from D-erythrose 4-phosphate: step 3/5.</text>
</comment>
<comment type="pathway">
    <text evidence="2 13">Amino-acid biosynthesis; L-serine biosynthesis; L-serine from 3-phospho-D-glycerate: step 2/3.</text>
</comment>
<comment type="similarity">
    <text evidence="3 13">Belongs to the class-V pyridoxal-phosphate-dependent aminotransferase family. SerC subfamily.</text>
</comment>
<evidence type="ECO:0000256" key="3">
    <source>
        <dbReference type="ARBA" id="ARBA00006904"/>
    </source>
</evidence>
<organism evidence="15 16">
    <name type="scientific">Wenjunlia vitaminophila</name>
    <name type="common">Streptomyces vitaminophilus</name>
    <dbReference type="NCBI Taxonomy" id="76728"/>
    <lineage>
        <taxon>Bacteria</taxon>
        <taxon>Bacillati</taxon>
        <taxon>Actinomycetota</taxon>
        <taxon>Actinomycetes</taxon>
        <taxon>Kitasatosporales</taxon>
        <taxon>Streptomycetaceae</taxon>
        <taxon>Wenjunlia</taxon>
    </lineage>
</organism>
<dbReference type="GO" id="GO:0008453">
    <property type="term" value="F:alanine-glyoxylate transaminase activity"/>
    <property type="evidence" value="ECO:0007669"/>
    <property type="project" value="TreeGrafter"/>
</dbReference>
<dbReference type="STRING" id="76728.AQ490_17695"/>
<dbReference type="Gene3D" id="3.90.1150.10">
    <property type="entry name" value="Aspartate Aminotransferase, domain 1"/>
    <property type="match status" value="1"/>
</dbReference>
<keyword evidence="16" id="KW-1185">Reference proteome</keyword>
<evidence type="ECO:0000256" key="2">
    <source>
        <dbReference type="ARBA" id="ARBA00005099"/>
    </source>
</evidence>
<comment type="catalytic activity">
    <reaction evidence="11 13">
        <text>4-(phosphooxy)-L-threonine + 2-oxoglutarate = (R)-3-hydroxy-2-oxo-4-phosphooxybutanoate + L-glutamate</text>
        <dbReference type="Rhea" id="RHEA:16573"/>
        <dbReference type="ChEBI" id="CHEBI:16810"/>
        <dbReference type="ChEBI" id="CHEBI:29985"/>
        <dbReference type="ChEBI" id="CHEBI:58452"/>
        <dbReference type="ChEBI" id="CHEBI:58538"/>
        <dbReference type="EC" id="2.6.1.52"/>
    </reaction>
</comment>
<dbReference type="AlphaFoldDB" id="A0A0T6LVF3"/>
<comment type="catalytic activity">
    <reaction evidence="12 13">
        <text>O-phospho-L-serine + 2-oxoglutarate = 3-phosphooxypyruvate + L-glutamate</text>
        <dbReference type="Rhea" id="RHEA:14329"/>
        <dbReference type="ChEBI" id="CHEBI:16810"/>
        <dbReference type="ChEBI" id="CHEBI:18110"/>
        <dbReference type="ChEBI" id="CHEBI:29985"/>
        <dbReference type="ChEBI" id="CHEBI:57524"/>
        <dbReference type="EC" id="2.6.1.52"/>
    </reaction>
</comment>
<dbReference type="eggNOG" id="COG1932">
    <property type="taxonomic scope" value="Bacteria"/>
</dbReference>
<evidence type="ECO:0000256" key="8">
    <source>
        <dbReference type="ARBA" id="ARBA00022898"/>
    </source>
</evidence>
<comment type="cofactor">
    <cofactor evidence="13">
        <name>pyridoxal 5'-phosphate</name>
        <dbReference type="ChEBI" id="CHEBI:597326"/>
    </cofactor>
    <text evidence="13">Binds 1 pyridoxal phosphate per subunit.</text>
</comment>
<dbReference type="EC" id="2.6.1.52" evidence="13"/>
<comment type="subunit">
    <text evidence="13">Homodimer.</text>
</comment>
<feature type="binding site" evidence="13">
    <location>
        <begin position="247"/>
        <end position="248"/>
    </location>
    <ligand>
        <name>pyridoxal 5'-phosphate</name>
        <dbReference type="ChEBI" id="CHEBI:597326"/>
    </ligand>
</feature>
<dbReference type="EMBL" id="LLZU01000007">
    <property type="protein sequence ID" value="KRV50053.1"/>
    <property type="molecule type" value="Genomic_DNA"/>
</dbReference>
<evidence type="ECO:0000256" key="12">
    <source>
        <dbReference type="ARBA" id="ARBA00049007"/>
    </source>
</evidence>
<evidence type="ECO:0000313" key="16">
    <source>
        <dbReference type="Proteomes" id="UP000050867"/>
    </source>
</evidence>
<feature type="binding site" evidence="13">
    <location>
        <position position="195"/>
    </location>
    <ligand>
        <name>pyridoxal 5'-phosphate</name>
        <dbReference type="ChEBI" id="CHEBI:597326"/>
    </ligand>
</feature>
<evidence type="ECO:0000256" key="11">
    <source>
        <dbReference type="ARBA" id="ARBA00047630"/>
    </source>
</evidence>
<dbReference type="NCBIfam" id="TIGR01366">
    <property type="entry name" value="serC_3"/>
    <property type="match status" value="1"/>
</dbReference>
<feature type="binding site" evidence="13">
    <location>
        <position position="103"/>
    </location>
    <ligand>
        <name>pyridoxal 5'-phosphate</name>
        <dbReference type="ChEBI" id="CHEBI:597326"/>
    </ligand>
</feature>
<dbReference type="PIRSF" id="PIRSF000525">
    <property type="entry name" value="SerC"/>
    <property type="match status" value="1"/>
</dbReference>